<dbReference type="EMBL" id="CP035806">
    <property type="protein sequence ID" value="QBE49064.1"/>
    <property type="molecule type" value="Genomic_DNA"/>
</dbReference>
<organism evidence="2 3">
    <name type="scientific">Leucobacter triazinivorans</name>
    <dbReference type="NCBI Taxonomy" id="1784719"/>
    <lineage>
        <taxon>Bacteria</taxon>
        <taxon>Bacillati</taxon>
        <taxon>Actinomycetota</taxon>
        <taxon>Actinomycetes</taxon>
        <taxon>Micrococcales</taxon>
        <taxon>Microbacteriaceae</taxon>
        <taxon>Leucobacter</taxon>
    </lineage>
</organism>
<dbReference type="Pfam" id="PF07883">
    <property type="entry name" value="Cupin_2"/>
    <property type="match status" value="1"/>
</dbReference>
<dbReference type="Proteomes" id="UP000289260">
    <property type="component" value="Chromosome"/>
</dbReference>
<dbReference type="AlphaFoldDB" id="A0A4P6KHN3"/>
<name>A0A4P6KHN3_9MICO</name>
<dbReference type="InterPro" id="IPR014710">
    <property type="entry name" value="RmlC-like_jellyroll"/>
</dbReference>
<evidence type="ECO:0000259" key="1">
    <source>
        <dbReference type="Pfam" id="PF07883"/>
    </source>
</evidence>
<gene>
    <name evidence="2" type="ORF">EVS81_09595</name>
</gene>
<keyword evidence="3" id="KW-1185">Reference proteome</keyword>
<accession>A0A4P6KHN3</accession>
<evidence type="ECO:0000313" key="3">
    <source>
        <dbReference type="Proteomes" id="UP000289260"/>
    </source>
</evidence>
<dbReference type="PANTHER" id="PTHR43698:SF1">
    <property type="entry name" value="BLL4564 PROTEIN"/>
    <property type="match status" value="1"/>
</dbReference>
<sequence>MRVIAGRAGTPSTRSEHTFTGEVWADAVMTDHADVKINSVIFTPCARTYWHFHERGQILQVFRGRGYVTGEDGTTREIRQGDTVWIEAGEHHWHGGGEDSLMGHTAISLGETTWLDEVTDDEYARAAAAARRG</sequence>
<dbReference type="InterPro" id="IPR011051">
    <property type="entry name" value="RmlC_Cupin_sf"/>
</dbReference>
<reference evidence="2 3" key="1">
    <citation type="submission" date="2019-02" db="EMBL/GenBank/DDBJ databases">
        <authorList>
            <person name="Sun L."/>
            <person name="Pan D."/>
            <person name="Wu X."/>
        </authorList>
    </citation>
    <scope>NUCLEOTIDE SEQUENCE [LARGE SCALE GENOMIC DNA]</scope>
    <source>
        <strain evidence="2 3">JW-1</strain>
    </source>
</reference>
<feature type="domain" description="Cupin type-2" evidence="1">
    <location>
        <begin position="42"/>
        <end position="95"/>
    </location>
</feature>
<protein>
    <submittedName>
        <fullName evidence="2">Cupin domain-containing protein</fullName>
    </submittedName>
</protein>
<dbReference type="SUPFAM" id="SSF51182">
    <property type="entry name" value="RmlC-like cupins"/>
    <property type="match status" value="1"/>
</dbReference>
<dbReference type="InterPro" id="IPR013096">
    <property type="entry name" value="Cupin_2"/>
</dbReference>
<dbReference type="InterPro" id="IPR047263">
    <property type="entry name" value="HNL-like_cupin"/>
</dbReference>
<dbReference type="OrthoDB" id="9802489at2"/>
<dbReference type="CDD" id="cd02233">
    <property type="entry name" value="cupin_HNL-like"/>
    <property type="match status" value="1"/>
</dbReference>
<evidence type="ECO:0000313" key="2">
    <source>
        <dbReference type="EMBL" id="QBE49064.1"/>
    </source>
</evidence>
<dbReference type="Gene3D" id="2.60.120.10">
    <property type="entry name" value="Jelly Rolls"/>
    <property type="match status" value="1"/>
</dbReference>
<dbReference type="PANTHER" id="PTHR43698">
    <property type="entry name" value="RIBD C-TERMINAL DOMAIN CONTAINING PROTEIN"/>
    <property type="match status" value="1"/>
</dbReference>
<dbReference type="KEGG" id="ltr:EVS81_09595"/>
<dbReference type="RefSeq" id="WP_130110195.1">
    <property type="nucleotide sequence ID" value="NZ_CP035806.1"/>
</dbReference>
<proteinExistence type="predicted"/>